<proteinExistence type="predicted"/>
<accession>A0A2X0QT41</accession>
<sequence length="412" mass="45992">MKSYFDILLNLPADETLRIYLEKLGVELPPDFEWSEGAATSHRLTDWMGTYPDVAVRDRIMAELKMCAQFDSPKAREIMLQVCAFDASVLVGLIACRSELHRAFWLFVHHPKRLKEVAENEYLESRIQQSQQHELGTHANVRRDQISMDGFCRAIEGFYKDALGCGETCIVNILNRSQGTQLVSVHAKDLASLNLEFQGKNLIQRVGCPNIHMALEYSPKTGVVRTIIRGGARYHDMLAHTFAEHLLGVKVAARRIQLPTLDLSSLRLGFHAVTAMGDGFVSLQVKSITVMSPDAGLKSEFTAMASHKSRCVTDLVAANFPNDNPLAAQWTVSAVTIHLTYAPSPGKQPAKPVVVQVTRRGRLNLHKYDDKLRTQLEGYLVEAGVMGANQTLDMNEQVMSGVEVEQEEWFGQ</sequence>
<gene>
    <name evidence="1" type="ORF">NITFAB_0377</name>
</gene>
<dbReference type="AlphaFoldDB" id="A0A2X0QT41"/>
<organism evidence="1">
    <name type="scientific">Candidatus Nitrotoga fabula</name>
    <dbReference type="NCBI Taxonomy" id="2182327"/>
    <lineage>
        <taxon>Bacteria</taxon>
        <taxon>Pseudomonadati</taxon>
        <taxon>Pseudomonadota</taxon>
        <taxon>Betaproteobacteria</taxon>
        <taxon>Nitrosomonadales</taxon>
        <taxon>Gallionellaceae</taxon>
        <taxon>Candidatus Nitrotoga</taxon>
    </lineage>
</organism>
<dbReference type="EMBL" id="LS423452">
    <property type="protein sequence ID" value="SPS04788.1"/>
    <property type="molecule type" value="Genomic_DNA"/>
</dbReference>
<reference evidence="1" key="1">
    <citation type="submission" date="2018-05" db="EMBL/GenBank/DDBJ databases">
        <authorList>
            <person name="Lanie J.A."/>
            <person name="Ng W.-L."/>
            <person name="Kazmierczak K.M."/>
            <person name="Andrzejewski T.M."/>
            <person name="Davidsen T.M."/>
            <person name="Wayne K.J."/>
            <person name="Tettelin H."/>
            <person name="Glass J.I."/>
            <person name="Rusch D."/>
            <person name="Podicherti R."/>
            <person name="Tsui H.-C.T."/>
            <person name="Winkler M.E."/>
        </authorList>
    </citation>
    <scope>NUCLEOTIDE SEQUENCE</scope>
    <source>
        <strain evidence="1">KNB</strain>
    </source>
</reference>
<name>A0A2X0QT41_9PROT</name>
<evidence type="ECO:0000313" key="1">
    <source>
        <dbReference type="EMBL" id="SPS04788.1"/>
    </source>
</evidence>
<protein>
    <submittedName>
        <fullName evidence="1">Uncharacterized protein</fullName>
    </submittedName>
</protein>